<sequence length="195" mass="21181">MIGTRNKKSPATNDEIATLEAALHEANGKVDQVRARRDNLNAERRKLEERRWALDLEALNELDTAALGVLDDPNYVIDTADLDARLRQIAAEQIVIERAASLARKRRSEAAKRYSNAIAKTLIPAHRAAVSKIADALKALDAANQEEAEIRAKVPGGGALLPVSAFLPAGSLAHELSPISCWMRYASAAGLLRED</sequence>
<dbReference type="RefSeq" id="WP_169626353.1">
    <property type="nucleotide sequence ID" value="NZ_JABBNT010000005.1"/>
</dbReference>
<accession>A0A7Y0HGR9</accession>
<evidence type="ECO:0000313" key="2">
    <source>
        <dbReference type="EMBL" id="NMM45953.1"/>
    </source>
</evidence>
<organism evidence="2 3">
    <name type="scientific">Pacificispira spongiicola</name>
    <dbReference type="NCBI Taxonomy" id="2729598"/>
    <lineage>
        <taxon>Bacteria</taxon>
        <taxon>Pseudomonadati</taxon>
        <taxon>Pseudomonadota</taxon>
        <taxon>Alphaproteobacteria</taxon>
        <taxon>Rhodospirillales</taxon>
        <taxon>Rhodospirillaceae</taxon>
        <taxon>Pacificispira</taxon>
    </lineage>
</organism>
<reference evidence="2 3" key="1">
    <citation type="submission" date="2020-04" db="EMBL/GenBank/DDBJ databases">
        <title>Rhodospirillaceae bacterium KN72 isolated from deep sea.</title>
        <authorList>
            <person name="Zhang D.-C."/>
        </authorList>
    </citation>
    <scope>NUCLEOTIDE SEQUENCE [LARGE SCALE GENOMIC DNA]</scope>
    <source>
        <strain evidence="2 3">KN72</strain>
    </source>
</reference>
<evidence type="ECO:0000256" key="1">
    <source>
        <dbReference type="SAM" id="Coils"/>
    </source>
</evidence>
<proteinExistence type="predicted"/>
<comment type="caution">
    <text evidence="2">The sequence shown here is derived from an EMBL/GenBank/DDBJ whole genome shotgun (WGS) entry which is preliminary data.</text>
</comment>
<dbReference type="AlphaFoldDB" id="A0A7Y0HGR9"/>
<keyword evidence="3" id="KW-1185">Reference proteome</keyword>
<keyword evidence="1" id="KW-0175">Coiled coil</keyword>
<protein>
    <submittedName>
        <fullName evidence="2">Uncharacterized protein</fullName>
    </submittedName>
</protein>
<name>A0A7Y0HGR9_9PROT</name>
<dbReference type="Proteomes" id="UP000539372">
    <property type="component" value="Unassembled WGS sequence"/>
</dbReference>
<gene>
    <name evidence="2" type="ORF">HH303_15755</name>
</gene>
<feature type="coiled-coil region" evidence="1">
    <location>
        <begin position="16"/>
        <end position="57"/>
    </location>
</feature>
<evidence type="ECO:0000313" key="3">
    <source>
        <dbReference type="Proteomes" id="UP000539372"/>
    </source>
</evidence>
<dbReference type="EMBL" id="JABBNT010000005">
    <property type="protein sequence ID" value="NMM45953.1"/>
    <property type="molecule type" value="Genomic_DNA"/>
</dbReference>